<evidence type="ECO:0008006" key="3">
    <source>
        <dbReference type="Google" id="ProtNLM"/>
    </source>
</evidence>
<accession>A0ABW5N5X4</accession>
<organism evidence="1 2">
    <name type="scientific">Aquimarina hainanensis</name>
    <dbReference type="NCBI Taxonomy" id="1578017"/>
    <lineage>
        <taxon>Bacteria</taxon>
        <taxon>Pseudomonadati</taxon>
        <taxon>Bacteroidota</taxon>
        <taxon>Flavobacteriia</taxon>
        <taxon>Flavobacteriales</taxon>
        <taxon>Flavobacteriaceae</taxon>
        <taxon>Aquimarina</taxon>
    </lineage>
</organism>
<dbReference type="RefSeq" id="WP_378253231.1">
    <property type="nucleotide sequence ID" value="NZ_JBHSJV010000001.1"/>
</dbReference>
<dbReference type="EMBL" id="JBHULX010000013">
    <property type="protein sequence ID" value="MFD2591035.1"/>
    <property type="molecule type" value="Genomic_DNA"/>
</dbReference>
<evidence type="ECO:0000313" key="1">
    <source>
        <dbReference type="EMBL" id="MFD2591035.1"/>
    </source>
</evidence>
<dbReference type="Proteomes" id="UP001597459">
    <property type="component" value="Unassembled WGS sequence"/>
</dbReference>
<proteinExistence type="predicted"/>
<protein>
    <recommendedName>
        <fullName evidence="3">DUF2383 domain-containing protein</fullName>
    </recommendedName>
</protein>
<evidence type="ECO:0000313" key="2">
    <source>
        <dbReference type="Proteomes" id="UP001597459"/>
    </source>
</evidence>
<keyword evidence="2" id="KW-1185">Reference proteome</keyword>
<reference evidence="2" key="1">
    <citation type="journal article" date="2019" name="Int. J. Syst. Evol. Microbiol.">
        <title>The Global Catalogue of Microorganisms (GCM) 10K type strain sequencing project: providing services to taxonomists for standard genome sequencing and annotation.</title>
        <authorList>
            <consortium name="The Broad Institute Genomics Platform"/>
            <consortium name="The Broad Institute Genome Sequencing Center for Infectious Disease"/>
            <person name="Wu L."/>
            <person name="Ma J."/>
        </authorList>
    </citation>
    <scope>NUCLEOTIDE SEQUENCE [LARGE SCALE GENOMIC DNA]</scope>
    <source>
        <strain evidence="2">KCTC 42423</strain>
    </source>
</reference>
<name>A0ABW5N5X4_9FLAO</name>
<gene>
    <name evidence="1" type="ORF">ACFSTE_09345</name>
</gene>
<comment type="caution">
    <text evidence="1">The sequence shown here is derived from an EMBL/GenBank/DDBJ whole genome shotgun (WGS) entry which is preliminary data.</text>
</comment>
<sequence>MSTDFPYTSLHEYLDIVFGAIENPTIQQIKDAKKQYRKLYLEAYQKQRRERIKEFTLGFNYQKMLLIHKERGELSVSAFLYQCIYSVLKNQGISDTRLLGKIHASQLEIIDAFETLTEHSDSYILEVFLEKMETLETQIIQLKGT</sequence>